<name>A0AAD6ZJC4_9AGAR</name>
<dbReference type="EMBL" id="JARIHO010000046">
    <property type="protein sequence ID" value="KAJ7323681.1"/>
    <property type="molecule type" value="Genomic_DNA"/>
</dbReference>
<dbReference type="Proteomes" id="UP001218218">
    <property type="component" value="Unassembled WGS sequence"/>
</dbReference>
<comment type="caution">
    <text evidence="2">The sequence shown here is derived from an EMBL/GenBank/DDBJ whole genome shotgun (WGS) entry which is preliminary data.</text>
</comment>
<evidence type="ECO:0000256" key="1">
    <source>
        <dbReference type="SAM" id="MobiDB-lite"/>
    </source>
</evidence>
<keyword evidence="3" id="KW-1185">Reference proteome</keyword>
<sequence length="458" mass="48416">MAAASAHSPNAVRPARTPPDTRRAATRRCSDLAAAAAEAAPPANCDLKQYLRLAKAHRKAGGNDGTSSPEAVGLDMEREFIDGLNGEQRANLTANGQDLLQNLRKLKTALVERYERYTGSEAVNAQAVAAFKALAQAQAGVSLFSSSIVLALHLFDNPTATCFPPSHILPLLQSAALRPHPHLPLVRSAQRQQQPSARKVSQALHSAVQKATADELERWRAQREEAAAKDAAVASTGPAPAAEYGQRSSEYGSGASAAAGAYAAGSGSAYGGSQVSLYGGAKSTRPRPRFRACDTRCVDVRRTAADGTRPRVFRAFQFWGRRVHVPKQREVSFPQPAHETSTNVNTNLAPAPSYAPSYSSHSNTSSPASYAGPSANSNYGGSSAPLSNYSASLTSYLSPSSAHAYTSAAFSSPSNAYNTTSTPYASTPYSTSSSASVHSTPVYLRLPYAYGSLYEWDS</sequence>
<dbReference type="AlphaFoldDB" id="A0AAD6ZJC4"/>
<evidence type="ECO:0000313" key="2">
    <source>
        <dbReference type="EMBL" id="KAJ7323681.1"/>
    </source>
</evidence>
<reference evidence="2" key="1">
    <citation type="submission" date="2023-03" db="EMBL/GenBank/DDBJ databases">
        <title>Massive genome expansion in bonnet fungi (Mycena s.s.) driven by repeated elements and novel gene families across ecological guilds.</title>
        <authorList>
            <consortium name="Lawrence Berkeley National Laboratory"/>
            <person name="Harder C.B."/>
            <person name="Miyauchi S."/>
            <person name="Viragh M."/>
            <person name="Kuo A."/>
            <person name="Thoen E."/>
            <person name="Andreopoulos B."/>
            <person name="Lu D."/>
            <person name="Skrede I."/>
            <person name="Drula E."/>
            <person name="Henrissat B."/>
            <person name="Morin E."/>
            <person name="Kohler A."/>
            <person name="Barry K."/>
            <person name="LaButti K."/>
            <person name="Morin E."/>
            <person name="Salamov A."/>
            <person name="Lipzen A."/>
            <person name="Mereny Z."/>
            <person name="Hegedus B."/>
            <person name="Baldrian P."/>
            <person name="Stursova M."/>
            <person name="Weitz H."/>
            <person name="Taylor A."/>
            <person name="Grigoriev I.V."/>
            <person name="Nagy L.G."/>
            <person name="Martin F."/>
            <person name="Kauserud H."/>
        </authorList>
    </citation>
    <scope>NUCLEOTIDE SEQUENCE</scope>
    <source>
        <strain evidence="2">CBHHK002</strain>
    </source>
</reference>
<feature type="region of interest" description="Disordered" evidence="1">
    <location>
        <begin position="1"/>
        <end position="27"/>
    </location>
</feature>
<feature type="region of interest" description="Disordered" evidence="1">
    <location>
        <begin position="222"/>
        <end position="250"/>
    </location>
</feature>
<evidence type="ECO:0000313" key="3">
    <source>
        <dbReference type="Proteomes" id="UP001218218"/>
    </source>
</evidence>
<feature type="compositionally biased region" description="Polar residues" evidence="1">
    <location>
        <begin position="338"/>
        <end position="348"/>
    </location>
</feature>
<feature type="compositionally biased region" description="Low complexity" evidence="1">
    <location>
        <begin position="349"/>
        <end position="371"/>
    </location>
</feature>
<feature type="region of interest" description="Disordered" evidence="1">
    <location>
        <begin position="330"/>
        <end position="374"/>
    </location>
</feature>
<gene>
    <name evidence="2" type="ORF">DFH08DRAFT_969227</name>
</gene>
<accession>A0AAD6ZJC4</accession>
<protein>
    <submittedName>
        <fullName evidence="2">Uncharacterized protein</fullName>
    </submittedName>
</protein>
<proteinExistence type="predicted"/>
<feature type="compositionally biased region" description="Low complexity" evidence="1">
    <location>
        <begin position="229"/>
        <end position="250"/>
    </location>
</feature>
<organism evidence="2 3">
    <name type="scientific">Mycena albidolilacea</name>
    <dbReference type="NCBI Taxonomy" id="1033008"/>
    <lineage>
        <taxon>Eukaryota</taxon>
        <taxon>Fungi</taxon>
        <taxon>Dikarya</taxon>
        <taxon>Basidiomycota</taxon>
        <taxon>Agaricomycotina</taxon>
        <taxon>Agaricomycetes</taxon>
        <taxon>Agaricomycetidae</taxon>
        <taxon>Agaricales</taxon>
        <taxon>Marasmiineae</taxon>
        <taxon>Mycenaceae</taxon>
        <taxon>Mycena</taxon>
    </lineage>
</organism>